<organism evidence="2 3">
    <name type="scientific">Lactuca sativa</name>
    <name type="common">Garden lettuce</name>
    <dbReference type="NCBI Taxonomy" id="4236"/>
    <lineage>
        <taxon>Eukaryota</taxon>
        <taxon>Viridiplantae</taxon>
        <taxon>Streptophyta</taxon>
        <taxon>Embryophyta</taxon>
        <taxon>Tracheophyta</taxon>
        <taxon>Spermatophyta</taxon>
        <taxon>Magnoliopsida</taxon>
        <taxon>eudicotyledons</taxon>
        <taxon>Gunneridae</taxon>
        <taxon>Pentapetalae</taxon>
        <taxon>asterids</taxon>
        <taxon>campanulids</taxon>
        <taxon>Asterales</taxon>
        <taxon>Asteraceae</taxon>
        <taxon>Cichorioideae</taxon>
        <taxon>Cichorieae</taxon>
        <taxon>Lactucinae</taxon>
        <taxon>Lactuca</taxon>
    </lineage>
</organism>
<feature type="domain" description="Reverse transcriptase zinc-binding" evidence="1">
    <location>
        <begin position="82"/>
        <end position="128"/>
    </location>
</feature>
<dbReference type="EMBL" id="NBSK02000005">
    <property type="protein sequence ID" value="KAJ0205342.1"/>
    <property type="molecule type" value="Genomic_DNA"/>
</dbReference>
<evidence type="ECO:0000259" key="1">
    <source>
        <dbReference type="Pfam" id="PF13966"/>
    </source>
</evidence>
<reference evidence="2 3" key="1">
    <citation type="journal article" date="2017" name="Nat. Commun.">
        <title>Genome assembly with in vitro proximity ligation data and whole-genome triplication in lettuce.</title>
        <authorList>
            <person name="Reyes-Chin-Wo S."/>
            <person name="Wang Z."/>
            <person name="Yang X."/>
            <person name="Kozik A."/>
            <person name="Arikit S."/>
            <person name="Song C."/>
            <person name="Xia L."/>
            <person name="Froenicke L."/>
            <person name="Lavelle D.O."/>
            <person name="Truco M.J."/>
            <person name="Xia R."/>
            <person name="Zhu S."/>
            <person name="Xu C."/>
            <person name="Xu H."/>
            <person name="Xu X."/>
            <person name="Cox K."/>
            <person name="Korf I."/>
            <person name="Meyers B.C."/>
            <person name="Michelmore R.W."/>
        </authorList>
    </citation>
    <scope>NUCLEOTIDE SEQUENCE [LARGE SCALE GENOMIC DNA]</scope>
    <source>
        <strain evidence="3">cv. Salinas</strain>
        <tissue evidence="2">Seedlings</tissue>
    </source>
</reference>
<dbReference type="Proteomes" id="UP000235145">
    <property type="component" value="Unassembled WGS sequence"/>
</dbReference>
<proteinExistence type="predicted"/>
<gene>
    <name evidence="2" type="ORF">LSAT_V11C500283590</name>
</gene>
<keyword evidence="3" id="KW-1185">Reference proteome</keyword>
<accession>A0A9R1VDZ0</accession>
<sequence length="129" mass="14793">MLSARFLRLFTLASNGDAYIFEYWLGNACNSWMIMWRKSTIGGVLQHDCWRCVIETEDFFSVKAARYRFDLVTLVASGAATRLLLNRLPTCCNLDYRGIELPSHLCPCCEEVLELVVHLFLKCSLATKF</sequence>
<name>A0A9R1VDZ0_LACSA</name>
<comment type="caution">
    <text evidence="2">The sequence shown here is derived from an EMBL/GenBank/DDBJ whole genome shotgun (WGS) entry which is preliminary data.</text>
</comment>
<evidence type="ECO:0000313" key="2">
    <source>
        <dbReference type="EMBL" id="KAJ0205342.1"/>
    </source>
</evidence>
<protein>
    <recommendedName>
        <fullName evidence="1">Reverse transcriptase zinc-binding domain-containing protein</fullName>
    </recommendedName>
</protein>
<dbReference type="AlphaFoldDB" id="A0A9R1VDZ0"/>
<evidence type="ECO:0000313" key="3">
    <source>
        <dbReference type="Proteomes" id="UP000235145"/>
    </source>
</evidence>
<dbReference type="Pfam" id="PF13966">
    <property type="entry name" value="zf-RVT"/>
    <property type="match status" value="1"/>
</dbReference>
<dbReference type="InterPro" id="IPR026960">
    <property type="entry name" value="RVT-Znf"/>
</dbReference>